<reference evidence="2" key="2">
    <citation type="submission" date="2025-09" db="UniProtKB">
        <authorList>
            <consortium name="Ensembl"/>
        </authorList>
    </citation>
    <scope>IDENTIFICATION</scope>
</reference>
<organism evidence="2 3">
    <name type="scientific">Colobus angolensis palliatus</name>
    <name type="common">Peters' Angolan colobus</name>
    <dbReference type="NCBI Taxonomy" id="336983"/>
    <lineage>
        <taxon>Eukaryota</taxon>
        <taxon>Metazoa</taxon>
        <taxon>Chordata</taxon>
        <taxon>Craniata</taxon>
        <taxon>Vertebrata</taxon>
        <taxon>Euteleostomi</taxon>
        <taxon>Mammalia</taxon>
        <taxon>Eutheria</taxon>
        <taxon>Euarchontoglires</taxon>
        <taxon>Primates</taxon>
        <taxon>Haplorrhini</taxon>
        <taxon>Catarrhini</taxon>
        <taxon>Cercopithecidae</taxon>
        <taxon>Colobinae</taxon>
        <taxon>Colobus</taxon>
    </lineage>
</organism>
<evidence type="ECO:0000313" key="3">
    <source>
        <dbReference type="Proteomes" id="UP000233080"/>
    </source>
</evidence>
<reference evidence="2" key="1">
    <citation type="submission" date="2025-08" db="UniProtKB">
        <authorList>
            <consortium name="Ensembl"/>
        </authorList>
    </citation>
    <scope>IDENTIFICATION</scope>
</reference>
<dbReference type="Proteomes" id="UP000233080">
    <property type="component" value="Unassembled WGS sequence"/>
</dbReference>
<accession>A0A2K5IE33</accession>
<evidence type="ECO:0000256" key="1">
    <source>
        <dbReference type="SAM" id="MobiDB-lite"/>
    </source>
</evidence>
<dbReference type="AlphaFoldDB" id="A0A2K5IE33"/>
<evidence type="ECO:0000313" key="2">
    <source>
        <dbReference type="Ensembl" id="ENSCANP00000014904.1"/>
    </source>
</evidence>
<keyword evidence="3" id="KW-1185">Reference proteome</keyword>
<dbReference type="Ensembl" id="ENSCANT00000037836.1">
    <property type="protein sequence ID" value="ENSCANP00000014904.1"/>
    <property type="gene ID" value="ENSCANG00000030843.1"/>
</dbReference>
<proteinExistence type="predicted"/>
<name>A0A2K5IE33_COLAP</name>
<feature type="region of interest" description="Disordered" evidence="1">
    <location>
        <begin position="28"/>
        <end position="48"/>
    </location>
</feature>
<sequence length="80" mass="8551">MAALCRTRAVAAESHFLRVFLFSRPFRGVGTEGGSESGSSTATEPKTRLGGFASALERQSELLQKEIPERNQGPAAAIRS</sequence>
<protein>
    <submittedName>
        <fullName evidence="2">Uncharacterized protein</fullName>
    </submittedName>
</protein>